<proteinExistence type="predicted"/>
<evidence type="ECO:0000313" key="2">
    <source>
        <dbReference type="Proteomes" id="UP000735874"/>
    </source>
</evidence>
<accession>A0A8T0XZ23</accession>
<comment type="caution">
    <text evidence="1">The sequence shown here is derived from an EMBL/GenBank/DDBJ whole genome shotgun (WGS) entry which is preliminary data.</text>
</comment>
<organism evidence="1 2">
    <name type="scientific">Phytophthora cactorum</name>
    <dbReference type="NCBI Taxonomy" id="29920"/>
    <lineage>
        <taxon>Eukaryota</taxon>
        <taxon>Sar</taxon>
        <taxon>Stramenopiles</taxon>
        <taxon>Oomycota</taxon>
        <taxon>Peronosporomycetes</taxon>
        <taxon>Peronosporales</taxon>
        <taxon>Peronosporaceae</taxon>
        <taxon>Phytophthora</taxon>
    </lineage>
</organism>
<protein>
    <submittedName>
        <fullName evidence="1">Uncharacterized protein</fullName>
    </submittedName>
</protein>
<evidence type="ECO:0000313" key="1">
    <source>
        <dbReference type="EMBL" id="KAG2824516.1"/>
    </source>
</evidence>
<sequence>MDLLNTIQNDVMKQKEEEAQNIFERVADVRGFISETRLEPDTSVTIKLCCISAERLNGGYGTRFTGIDASQETVFASTFNALADLTPLQKKPYIAELRLYVFRKVDGVGFYADIAKGNVQYEGGGSGKVFELELPIKKQKVVETPKRSGKGKSPSALSCKRAVFPVASGDDISMAMG</sequence>
<reference evidence="1" key="1">
    <citation type="submission" date="2018-10" db="EMBL/GenBank/DDBJ databases">
        <title>Effector identification in a new, highly contiguous assembly of the strawberry crown rot pathogen Phytophthora cactorum.</title>
        <authorList>
            <person name="Armitage A.D."/>
            <person name="Nellist C.F."/>
            <person name="Bates H."/>
            <person name="Vickerstaff R.J."/>
            <person name="Harrison R.J."/>
        </authorList>
    </citation>
    <scope>NUCLEOTIDE SEQUENCE</scope>
    <source>
        <strain evidence="1">15-7</strain>
    </source>
</reference>
<name>A0A8T0XZ23_9STRA</name>
<dbReference type="EMBL" id="RCMG01001554">
    <property type="protein sequence ID" value="KAG2824516.1"/>
    <property type="molecule type" value="Genomic_DNA"/>
</dbReference>
<dbReference type="VEuPathDB" id="FungiDB:PC110_g19959"/>
<dbReference type="AlphaFoldDB" id="A0A8T0XZ23"/>
<dbReference type="Proteomes" id="UP000735874">
    <property type="component" value="Unassembled WGS sequence"/>
</dbReference>
<gene>
    <name evidence="1" type="ORF">PC113_g22025</name>
</gene>